<dbReference type="GO" id="GO:0005634">
    <property type="term" value="C:nucleus"/>
    <property type="evidence" value="ECO:0007669"/>
    <property type="project" value="UniProtKB-SubCell"/>
</dbReference>
<evidence type="ECO:0000256" key="6">
    <source>
        <dbReference type="SAM" id="MobiDB-lite"/>
    </source>
</evidence>
<evidence type="ECO:0000313" key="8">
    <source>
        <dbReference type="Proteomes" id="UP000235388"/>
    </source>
</evidence>
<comment type="caution">
    <text evidence="7">The sequence shown here is derived from an EMBL/GenBank/DDBJ whole genome shotgun (WGS) entry which is preliminary data.</text>
</comment>
<dbReference type="EMBL" id="PGCJ01000787">
    <property type="protein sequence ID" value="PLW21127.1"/>
    <property type="molecule type" value="Genomic_DNA"/>
</dbReference>
<keyword evidence="3" id="KW-0238">DNA-binding</keyword>
<name>A0A2N5T6J7_9BASI</name>
<sequence>MAKLSDLPAELVSRIVHLVCYPSGPRLDTLWGIHPHHLPDHFNYSLQPHPRPHLARIIYLPQDHPKDYDGPVSWPEGLPDNPLVPLSLVNRAFSQCAQAFLFNHVDLNSTVTARLFLKSLTSIRPQKGTSSHKRQLQLGGNQPKQHDPPRRLNPLAHHVRTVQFAWTIPCVIEKYEGSIICEILQSCPCLENIVISNISLLACKEPILQALASQPLIKEFVILRNKRSLENSPAQWQAREVVLRLFSHWNALETVEFTDLSSWPDYSLKSASDLMPILNCAIRTMILKDQDLDPVTLANLLTSCGESMRDLTITGPGDRLHREGLCWILQECTSPNLESLTLKSIYWDPPVHPDPNSEDPSFNPALLDILFNSPTALKNLKILSFDGRMATAKLLERLPQSLLRLSWERCKLPASAFIKALLLSPKGTQGSLPNLKCCSCRTLFPWDKEDECKVVEALKMQGGCSHSVIHRGWPRITLWEDETTEDDTSSSEDDDYSSEYNSSDWEHEPSSSDDQHDSSSSEHDSSSESHVSGQDDDTSSPPKHD</sequence>
<keyword evidence="2" id="KW-0805">Transcription regulation</keyword>
<dbReference type="InterPro" id="IPR032675">
    <property type="entry name" value="LRR_dom_sf"/>
</dbReference>
<gene>
    <name evidence="7" type="ORF">PCANC_05514</name>
</gene>
<dbReference type="InterPro" id="IPR040223">
    <property type="entry name" value="PAR_bZIP"/>
</dbReference>
<evidence type="ECO:0000313" key="7">
    <source>
        <dbReference type="EMBL" id="PLW21127.1"/>
    </source>
</evidence>
<evidence type="ECO:0000256" key="5">
    <source>
        <dbReference type="ARBA" id="ARBA00023242"/>
    </source>
</evidence>
<evidence type="ECO:0000256" key="3">
    <source>
        <dbReference type="ARBA" id="ARBA00023125"/>
    </source>
</evidence>
<dbReference type="OrthoDB" id="2529772at2759"/>
<accession>A0A2N5T6J7</accession>
<feature type="compositionally biased region" description="Acidic residues" evidence="6">
    <location>
        <begin position="481"/>
        <end position="497"/>
    </location>
</feature>
<dbReference type="AlphaFoldDB" id="A0A2N5T6J7"/>
<reference evidence="7 8" key="1">
    <citation type="submission" date="2017-11" db="EMBL/GenBank/DDBJ databases">
        <title>De novo assembly and phasing of dikaryotic genomes from two isolates of Puccinia coronata f. sp. avenae, the causal agent of oat crown rust.</title>
        <authorList>
            <person name="Miller M.E."/>
            <person name="Zhang Y."/>
            <person name="Omidvar V."/>
            <person name="Sperschneider J."/>
            <person name="Schwessinger B."/>
            <person name="Raley C."/>
            <person name="Palmer J.M."/>
            <person name="Garnica D."/>
            <person name="Upadhyaya N."/>
            <person name="Rathjen J."/>
            <person name="Taylor J.M."/>
            <person name="Park R.F."/>
            <person name="Dodds P.N."/>
            <person name="Hirsch C.D."/>
            <person name="Kianian S.F."/>
            <person name="Figueroa M."/>
        </authorList>
    </citation>
    <scope>NUCLEOTIDE SEQUENCE [LARGE SCALE GENOMIC DNA]</scope>
    <source>
        <strain evidence="7">12NC29</strain>
    </source>
</reference>
<feature type="region of interest" description="Disordered" evidence="6">
    <location>
        <begin position="126"/>
        <end position="150"/>
    </location>
</feature>
<protein>
    <submittedName>
        <fullName evidence="7">Uncharacterized protein</fullName>
    </submittedName>
</protein>
<comment type="subcellular location">
    <subcellularLocation>
        <location evidence="1">Nucleus</location>
    </subcellularLocation>
</comment>
<proteinExistence type="predicted"/>
<dbReference type="PANTHER" id="PTHR11988:SF27">
    <property type="entry name" value="GH27708P"/>
    <property type="match status" value="1"/>
</dbReference>
<evidence type="ECO:0000256" key="1">
    <source>
        <dbReference type="ARBA" id="ARBA00004123"/>
    </source>
</evidence>
<organism evidence="7 8">
    <name type="scientific">Puccinia coronata f. sp. avenae</name>
    <dbReference type="NCBI Taxonomy" id="200324"/>
    <lineage>
        <taxon>Eukaryota</taxon>
        <taxon>Fungi</taxon>
        <taxon>Dikarya</taxon>
        <taxon>Basidiomycota</taxon>
        <taxon>Pucciniomycotina</taxon>
        <taxon>Pucciniomycetes</taxon>
        <taxon>Pucciniales</taxon>
        <taxon>Pucciniaceae</taxon>
        <taxon>Puccinia</taxon>
    </lineage>
</organism>
<dbReference type="GO" id="GO:0000981">
    <property type="term" value="F:DNA-binding transcription factor activity, RNA polymerase II-specific"/>
    <property type="evidence" value="ECO:0007669"/>
    <property type="project" value="TreeGrafter"/>
</dbReference>
<dbReference type="GO" id="GO:0000978">
    <property type="term" value="F:RNA polymerase II cis-regulatory region sequence-specific DNA binding"/>
    <property type="evidence" value="ECO:0007669"/>
    <property type="project" value="TreeGrafter"/>
</dbReference>
<dbReference type="SUPFAM" id="SSF52047">
    <property type="entry name" value="RNI-like"/>
    <property type="match status" value="1"/>
</dbReference>
<dbReference type="Gene3D" id="3.80.10.10">
    <property type="entry name" value="Ribonuclease Inhibitor"/>
    <property type="match status" value="1"/>
</dbReference>
<evidence type="ECO:0000256" key="4">
    <source>
        <dbReference type="ARBA" id="ARBA00023163"/>
    </source>
</evidence>
<evidence type="ECO:0000256" key="2">
    <source>
        <dbReference type="ARBA" id="ARBA00023015"/>
    </source>
</evidence>
<keyword evidence="5" id="KW-0539">Nucleus</keyword>
<dbReference type="PANTHER" id="PTHR11988">
    <property type="entry name" value="THYROTROPH EMBRYONIC FACTOR RELATED"/>
    <property type="match status" value="1"/>
</dbReference>
<feature type="region of interest" description="Disordered" evidence="6">
    <location>
        <begin position="481"/>
        <end position="545"/>
    </location>
</feature>
<keyword evidence="4" id="KW-0804">Transcription</keyword>
<keyword evidence="8" id="KW-1185">Reference proteome</keyword>
<feature type="compositionally biased region" description="Basic and acidic residues" evidence="6">
    <location>
        <begin position="504"/>
        <end position="527"/>
    </location>
</feature>
<dbReference type="Proteomes" id="UP000235388">
    <property type="component" value="Unassembled WGS sequence"/>
</dbReference>